<reference evidence="3" key="1">
    <citation type="journal article" date="2011" name="Nat. Biotechnol.">
        <title>The genomic sequence of the Chinese hamster ovary (CHO)-K1 cell line.</title>
        <authorList>
            <person name="Xu X."/>
            <person name="Nagarajan H."/>
            <person name="Lewis N.E."/>
            <person name="Pan S."/>
            <person name="Cai Z."/>
            <person name="Liu X."/>
            <person name="Chen W."/>
            <person name="Xie M."/>
            <person name="Wang W."/>
            <person name="Hammond S."/>
            <person name="Andersen M.R."/>
            <person name="Neff N."/>
            <person name="Passarelli B."/>
            <person name="Koh W."/>
            <person name="Fan H.C."/>
            <person name="Wang J."/>
            <person name="Gui Y."/>
            <person name="Lee K.H."/>
            <person name="Betenbaugh M.J."/>
            <person name="Quake S.R."/>
            <person name="Famili I."/>
            <person name="Palsson B.O."/>
            <person name="Wang J."/>
        </authorList>
    </citation>
    <scope>NUCLEOTIDE SEQUENCE [LARGE SCALE GENOMIC DNA]</scope>
    <source>
        <strain evidence="3">CHO K1 cell line</strain>
    </source>
</reference>
<dbReference type="Proteomes" id="UP000001075">
    <property type="component" value="Unassembled WGS sequence"/>
</dbReference>
<protein>
    <submittedName>
        <fullName evidence="2">Uncharacterized protein</fullName>
    </submittedName>
</protein>
<sequence length="54" mass="6508">MQRKVKSMKRTVGRKGRRGNRERRNTVAQSPPGRRKHSRKTRFKEHPQEEKHTS</sequence>
<feature type="region of interest" description="Disordered" evidence="1">
    <location>
        <begin position="1"/>
        <end position="54"/>
    </location>
</feature>
<evidence type="ECO:0000256" key="1">
    <source>
        <dbReference type="SAM" id="MobiDB-lite"/>
    </source>
</evidence>
<feature type="compositionally biased region" description="Basic residues" evidence="1">
    <location>
        <begin position="33"/>
        <end position="43"/>
    </location>
</feature>
<gene>
    <name evidence="2" type="ORF">I79_005945</name>
</gene>
<evidence type="ECO:0000313" key="2">
    <source>
        <dbReference type="EMBL" id="EGV92290.1"/>
    </source>
</evidence>
<proteinExistence type="predicted"/>
<dbReference type="EMBL" id="JH000175">
    <property type="protein sequence ID" value="EGV92290.1"/>
    <property type="molecule type" value="Genomic_DNA"/>
</dbReference>
<accession>G3H6I4</accession>
<dbReference type="InParanoid" id="G3H6I4"/>
<dbReference type="AlphaFoldDB" id="G3H6I4"/>
<feature type="compositionally biased region" description="Basic and acidic residues" evidence="1">
    <location>
        <begin position="44"/>
        <end position="54"/>
    </location>
</feature>
<organism evidence="2 3">
    <name type="scientific">Cricetulus griseus</name>
    <name type="common">Chinese hamster</name>
    <name type="synonym">Cricetulus barabensis griseus</name>
    <dbReference type="NCBI Taxonomy" id="10029"/>
    <lineage>
        <taxon>Eukaryota</taxon>
        <taxon>Metazoa</taxon>
        <taxon>Chordata</taxon>
        <taxon>Craniata</taxon>
        <taxon>Vertebrata</taxon>
        <taxon>Euteleostomi</taxon>
        <taxon>Mammalia</taxon>
        <taxon>Eutheria</taxon>
        <taxon>Euarchontoglires</taxon>
        <taxon>Glires</taxon>
        <taxon>Rodentia</taxon>
        <taxon>Myomorpha</taxon>
        <taxon>Muroidea</taxon>
        <taxon>Cricetidae</taxon>
        <taxon>Cricetinae</taxon>
        <taxon>Cricetulus</taxon>
    </lineage>
</organism>
<feature type="compositionally biased region" description="Basic residues" evidence="1">
    <location>
        <begin position="1"/>
        <end position="21"/>
    </location>
</feature>
<evidence type="ECO:0000313" key="3">
    <source>
        <dbReference type="Proteomes" id="UP000001075"/>
    </source>
</evidence>
<name>G3H6I4_CRIGR</name>